<dbReference type="PROSITE" id="PS51186">
    <property type="entry name" value="GNAT"/>
    <property type="match status" value="1"/>
</dbReference>
<dbReference type="Gene3D" id="3.40.630.30">
    <property type="match status" value="1"/>
</dbReference>
<evidence type="ECO:0000313" key="2">
    <source>
        <dbReference type="EMBL" id="QDQ13803.1"/>
    </source>
</evidence>
<proteinExistence type="predicted"/>
<dbReference type="RefSeq" id="WP_144321049.1">
    <property type="nucleotide sequence ID" value="NZ_CP040916.1"/>
</dbReference>
<accession>A0A516RDR8</accession>
<sequence length="219" mass="22507">MASASVPLGALLTAAARGEFPPADGTTTVVPQASPRDAGVLSFTAHTVVFTDEDPDWVRAAVAGAGCDPLAATMSPRFLAAFADRTGRAVDTIDLVTVATAVPGPPDAALGLRALDDPDHPRVARALKHRDDVRVWASDAGGVVTLGRGVAGRWEVSVEVDESARHRGLGRALASAARCLVPAGGVVWAQQAPGNARSVRAFQAAGFRPVGAEALFFAR</sequence>
<dbReference type="Proteomes" id="UP000316806">
    <property type="component" value="Chromosome"/>
</dbReference>
<feature type="domain" description="N-acetyltransferase" evidence="1">
    <location>
        <begin position="96"/>
        <end position="219"/>
    </location>
</feature>
<dbReference type="AlphaFoldDB" id="A0A516RDR8"/>
<organism evidence="2 3">
    <name type="scientific">Streptomyces spectabilis</name>
    <dbReference type="NCBI Taxonomy" id="68270"/>
    <lineage>
        <taxon>Bacteria</taxon>
        <taxon>Bacillati</taxon>
        <taxon>Actinomycetota</taxon>
        <taxon>Actinomycetes</taxon>
        <taxon>Kitasatosporales</taxon>
        <taxon>Streptomycetaceae</taxon>
        <taxon>Streptomyces</taxon>
    </lineage>
</organism>
<dbReference type="SUPFAM" id="SSF55729">
    <property type="entry name" value="Acyl-CoA N-acyltransferases (Nat)"/>
    <property type="match status" value="1"/>
</dbReference>
<protein>
    <submittedName>
        <fullName evidence="2">GNAT family N-acetyltransferase</fullName>
    </submittedName>
</protein>
<reference evidence="2 3" key="1">
    <citation type="journal article" date="2019" name="J. Ind. Microbiol. Biotechnol.">
        <title>The complete genomic sequence of Streptomyces spectabilis NRRL-2792 and identification of secondary metabolite biosynthetic gene clusters.</title>
        <authorList>
            <person name="Sinha A."/>
            <person name="Phillips-Salemka S."/>
            <person name="Niraula T.A."/>
            <person name="Short K.A."/>
            <person name="Niraula N.P."/>
        </authorList>
    </citation>
    <scope>NUCLEOTIDE SEQUENCE [LARGE SCALE GENOMIC DNA]</scope>
    <source>
        <strain evidence="2 3">NRRL 2792</strain>
    </source>
</reference>
<name>A0A516RDR8_STRST</name>
<dbReference type="InterPro" id="IPR016181">
    <property type="entry name" value="Acyl_CoA_acyltransferase"/>
</dbReference>
<gene>
    <name evidence="2" type="ORF">FH965_27240</name>
</gene>
<dbReference type="GO" id="GO:0016747">
    <property type="term" value="F:acyltransferase activity, transferring groups other than amino-acyl groups"/>
    <property type="evidence" value="ECO:0007669"/>
    <property type="project" value="InterPro"/>
</dbReference>
<evidence type="ECO:0000313" key="3">
    <source>
        <dbReference type="Proteomes" id="UP000316806"/>
    </source>
</evidence>
<dbReference type="EMBL" id="CP040916">
    <property type="protein sequence ID" value="QDQ13803.1"/>
    <property type="molecule type" value="Genomic_DNA"/>
</dbReference>
<dbReference type="InterPro" id="IPR000182">
    <property type="entry name" value="GNAT_dom"/>
</dbReference>
<evidence type="ECO:0000259" key="1">
    <source>
        <dbReference type="PROSITE" id="PS51186"/>
    </source>
</evidence>
<keyword evidence="2" id="KW-0808">Transferase</keyword>
<dbReference type="Pfam" id="PF00583">
    <property type="entry name" value="Acetyltransf_1"/>
    <property type="match status" value="1"/>
</dbReference>